<dbReference type="RefSeq" id="WP_126578110.1">
    <property type="nucleotide sequence ID" value="NZ_BIFR01000001.1"/>
</dbReference>
<feature type="transmembrane region" description="Helical" evidence="2">
    <location>
        <begin position="399"/>
        <end position="424"/>
    </location>
</feature>
<feature type="region of interest" description="Disordered" evidence="1">
    <location>
        <begin position="56"/>
        <end position="127"/>
    </location>
</feature>
<dbReference type="AlphaFoldDB" id="A0A401ZUW7"/>
<gene>
    <name evidence="4" type="ORF">KTT_03730</name>
</gene>
<feature type="transmembrane region" description="Helical" evidence="2">
    <location>
        <begin position="583"/>
        <end position="605"/>
    </location>
</feature>
<sequence>MTCSSCGKPIPADAIFCNYCGHKIESSTDATVVNNQSSDPHQAGVDETVINAPASQIGQSQQSEPSYQAVPGPYPSSSLPATGPQPSTPYAAQTGPYPPVQPVAGASAYPSPSLSQPTGQQPYYPNPVPYPASVGTYPPVPTTPRPVILPAQPNLVQKVLIRLFQPALGSNLWLGIVLGGIVAALLGVITFSIFEPVLASILHNLVAAKTDNKYVDETVNFLLGQNLSITPVQNPFRDILQLFLSAHGIGQHLQATYSSTTANGDNTASITENFAFPLHGLLFLPAIFLIIGGYIAASSDFQNRPRQSLLRGAVIALPYTFILFLLSTQVNGNFNNIVANTTTQDVNYTLSVDVPSLLAAGLFWGALFGLLGASLKLAQGNWRSLIHTFLHTNTRPQMAGAVTGSLVALGLGFGLALLTVYSLLAFSGFSIPFLQTNLCESTDWYSISLFGLGQVPIHAAMLLAFSLGAPIDITNSGVQLSAYSYNSCFYTARGQTSASISLIGGHIQPWMYLLLLIPVISLFLGGRVSAALGRVQGTGPAAIQGALIALPFTVLMMILVGISTITHNQVAVFGSQTHQVTSSIGVGVLNVLLWALITSALIGALGGMYQISQLRPGLTSVRQALVTPLLVIAIPSFFLLDRLTGQPRRTRQSGARALFYGAIIFLILLTIISILTGVQLISLNHVITLDLNQRIRDIVATLLIAIPGLFLLASGASALATTPEGVVLATPQPVFPYPTPSGYPPVGSQPNYPPVGSQPNYPPVGSQPNYPPVGSQPNYPPVGSQPNYPPIGSQPEAPQTPSEGGLV</sequence>
<feature type="transmembrane region" description="Helical" evidence="2">
    <location>
        <begin position="542"/>
        <end position="562"/>
    </location>
</feature>
<dbReference type="InterPro" id="IPR026870">
    <property type="entry name" value="Zinc_ribbon_dom"/>
</dbReference>
<feature type="transmembrane region" description="Helical" evidence="2">
    <location>
        <begin position="657"/>
        <end position="678"/>
    </location>
</feature>
<evidence type="ECO:0000259" key="3">
    <source>
        <dbReference type="Pfam" id="PF13240"/>
    </source>
</evidence>
<feature type="transmembrane region" description="Helical" evidence="2">
    <location>
        <begin position="274"/>
        <end position="297"/>
    </location>
</feature>
<dbReference type="Proteomes" id="UP000287352">
    <property type="component" value="Unassembled WGS sequence"/>
</dbReference>
<keyword evidence="2" id="KW-1133">Transmembrane helix</keyword>
<dbReference type="Pfam" id="PF13240">
    <property type="entry name" value="Zn_Ribbon_1"/>
    <property type="match status" value="1"/>
</dbReference>
<keyword evidence="5" id="KW-1185">Reference proteome</keyword>
<feature type="compositionally biased region" description="Polar residues" evidence="1">
    <location>
        <begin position="75"/>
        <end position="91"/>
    </location>
</feature>
<feature type="transmembrane region" description="Helical" evidence="2">
    <location>
        <begin position="625"/>
        <end position="645"/>
    </location>
</feature>
<feature type="transmembrane region" description="Helical" evidence="2">
    <location>
        <begin position="357"/>
        <end position="378"/>
    </location>
</feature>
<proteinExistence type="predicted"/>
<evidence type="ECO:0000313" key="5">
    <source>
        <dbReference type="Proteomes" id="UP000287352"/>
    </source>
</evidence>
<protein>
    <recommendedName>
        <fullName evidence="3">Zinc-ribbon domain-containing protein</fullName>
    </recommendedName>
</protein>
<feature type="compositionally biased region" description="Polar residues" evidence="1">
    <location>
        <begin position="796"/>
        <end position="807"/>
    </location>
</feature>
<feature type="compositionally biased region" description="Polar residues" evidence="1">
    <location>
        <begin position="110"/>
        <end position="121"/>
    </location>
</feature>
<feature type="transmembrane region" description="Helical" evidence="2">
    <location>
        <begin position="172"/>
        <end position="194"/>
    </location>
</feature>
<feature type="domain" description="Zinc-ribbon" evidence="3">
    <location>
        <begin position="3"/>
        <end position="23"/>
    </location>
</feature>
<keyword evidence="2" id="KW-0812">Transmembrane</keyword>
<dbReference type="OrthoDB" id="162816at2"/>
<comment type="caution">
    <text evidence="4">The sequence shown here is derived from an EMBL/GenBank/DDBJ whole genome shotgun (WGS) entry which is preliminary data.</text>
</comment>
<organism evidence="4 5">
    <name type="scientific">Tengunoibacter tsumagoiensis</name>
    <dbReference type="NCBI Taxonomy" id="2014871"/>
    <lineage>
        <taxon>Bacteria</taxon>
        <taxon>Bacillati</taxon>
        <taxon>Chloroflexota</taxon>
        <taxon>Ktedonobacteria</taxon>
        <taxon>Ktedonobacterales</taxon>
        <taxon>Dictyobacteraceae</taxon>
        <taxon>Tengunoibacter</taxon>
    </lineage>
</organism>
<evidence type="ECO:0000256" key="1">
    <source>
        <dbReference type="SAM" id="MobiDB-lite"/>
    </source>
</evidence>
<dbReference type="EMBL" id="BIFR01000001">
    <property type="protein sequence ID" value="GCE10514.1"/>
    <property type="molecule type" value="Genomic_DNA"/>
</dbReference>
<feature type="region of interest" description="Disordered" evidence="1">
    <location>
        <begin position="740"/>
        <end position="807"/>
    </location>
</feature>
<feature type="transmembrane region" description="Helical" evidence="2">
    <location>
        <begin position="444"/>
        <end position="465"/>
    </location>
</feature>
<evidence type="ECO:0000313" key="4">
    <source>
        <dbReference type="EMBL" id="GCE10514.1"/>
    </source>
</evidence>
<feature type="transmembrane region" description="Helical" evidence="2">
    <location>
        <begin position="698"/>
        <end position="720"/>
    </location>
</feature>
<feature type="compositionally biased region" description="Polar residues" evidence="1">
    <location>
        <begin position="56"/>
        <end position="66"/>
    </location>
</feature>
<accession>A0A401ZUW7</accession>
<reference evidence="5" key="1">
    <citation type="submission" date="2018-12" db="EMBL/GenBank/DDBJ databases">
        <title>Tengunoibacter tsumagoiensis gen. nov., sp. nov., Dictyobacter kobayashii sp. nov., D. alpinus sp. nov., and D. joshuensis sp. nov. and description of Dictyobacteraceae fam. nov. within the order Ktedonobacterales isolated from Tengu-no-mugimeshi.</title>
        <authorList>
            <person name="Wang C.M."/>
            <person name="Zheng Y."/>
            <person name="Sakai Y."/>
            <person name="Toyoda A."/>
            <person name="Minakuchi Y."/>
            <person name="Abe K."/>
            <person name="Yokota A."/>
            <person name="Yabe S."/>
        </authorList>
    </citation>
    <scope>NUCLEOTIDE SEQUENCE [LARGE SCALE GENOMIC DNA]</scope>
    <source>
        <strain evidence="5">Uno3</strain>
    </source>
</reference>
<feature type="transmembrane region" description="Helical" evidence="2">
    <location>
        <begin position="510"/>
        <end position="530"/>
    </location>
</feature>
<feature type="transmembrane region" description="Helical" evidence="2">
    <location>
        <begin position="309"/>
        <end position="326"/>
    </location>
</feature>
<evidence type="ECO:0000256" key="2">
    <source>
        <dbReference type="SAM" id="Phobius"/>
    </source>
</evidence>
<keyword evidence="2" id="KW-0472">Membrane</keyword>
<name>A0A401ZUW7_9CHLR</name>